<keyword evidence="1" id="KW-0341">Growth regulation</keyword>
<sequence length="263" mass="29990">MKIVNWVHKRFHHSTTLKDGFASNMKNIEPMRSNNEDSEGMMKQVALAELFGGWKDGILTIGTLGCDPLINSYSQNKQYYALESEEDQEEEEEQEDEENYNGEDDNEEVNPLMQSTFEEVKKVDVTDENSIEEMEKKKKGERITLADLFLADSDVKMEGAKSKVSTADEDEKQSSIMKGKHHMHALSFTKKLIPRGLNKDNPHPIQDIKKLIKKMLKRKIHPELLDVKNPKTKAGELLSSGTCLCLSENTNHESDYILKSIKS</sequence>
<dbReference type="STRING" id="3818.A0A444YLF3"/>
<proteinExistence type="inferred from homology"/>
<organism evidence="5 6">
    <name type="scientific">Arachis hypogaea</name>
    <name type="common">Peanut</name>
    <dbReference type="NCBI Taxonomy" id="3818"/>
    <lineage>
        <taxon>Eukaryota</taxon>
        <taxon>Viridiplantae</taxon>
        <taxon>Streptophyta</taxon>
        <taxon>Embryophyta</taxon>
        <taxon>Tracheophyta</taxon>
        <taxon>Spermatophyta</taxon>
        <taxon>Magnoliopsida</taxon>
        <taxon>eudicotyledons</taxon>
        <taxon>Gunneridae</taxon>
        <taxon>Pentapetalae</taxon>
        <taxon>rosids</taxon>
        <taxon>fabids</taxon>
        <taxon>Fabales</taxon>
        <taxon>Fabaceae</taxon>
        <taxon>Papilionoideae</taxon>
        <taxon>50 kb inversion clade</taxon>
        <taxon>dalbergioids sensu lato</taxon>
        <taxon>Dalbergieae</taxon>
        <taxon>Pterocarpus clade</taxon>
        <taxon>Arachis</taxon>
    </lineage>
</organism>
<keyword evidence="6" id="KW-1185">Reference proteome</keyword>
<feature type="region of interest" description="Disordered" evidence="4">
    <location>
        <begin position="161"/>
        <end position="181"/>
    </location>
</feature>
<dbReference type="Proteomes" id="UP000289738">
    <property type="component" value="Chromosome B06"/>
</dbReference>
<comment type="similarity">
    <text evidence="2">Belongs to the TAC family.</text>
</comment>
<feature type="compositionally biased region" description="Acidic residues" evidence="4">
    <location>
        <begin position="83"/>
        <end position="108"/>
    </location>
</feature>
<dbReference type="EMBL" id="SDMP01000016">
    <property type="protein sequence ID" value="RYR02742.1"/>
    <property type="molecule type" value="Genomic_DNA"/>
</dbReference>
<dbReference type="InterPro" id="IPR044989">
    <property type="entry name" value="TAC1"/>
</dbReference>
<reference evidence="5 6" key="1">
    <citation type="submission" date="2019-01" db="EMBL/GenBank/DDBJ databases">
        <title>Sequencing of cultivated peanut Arachis hypogaea provides insights into genome evolution and oil improvement.</title>
        <authorList>
            <person name="Chen X."/>
        </authorList>
    </citation>
    <scope>NUCLEOTIDE SEQUENCE [LARGE SCALE GENOMIC DNA]</scope>
    <source>
        <strain evidence="6">cv. Fuhuasheng</strain>
        <tissue evidence="5">Leaves</tissue>
    </source>
</reference>
<evidence type="ECO:0000313" key="5">
    <source>
        <dbReference type="EMBL" id="RYR02742.1"/>
    </source>
</evidence>
<feature type="region of interest" description="Disordered" evidence="4">
    <location>
        <begin position="82"/>
        <end position="108"/>
    </location>
</feature>
<evidence type="ECO:0000256" key="4">
    <source>
        <dbReference type="SAM" id="MobiDB-lite"/>
    </source>
</evidence>
<evidence type="ECO:0000313" key="6">
    <source>
        <dbReference type="Proteomes" id="UP000289738"/>
    </source>
</evidence>
<evidence type="ECO:0000256" key="2">
    <source>
        <dbReference type="ARBA" id="ARBA00025796"/>
    </source>
</evidence>
<name>A0A444YLF3_ARAHY</name>
<dbReference type="PANTHER" id="PTHR38366:SF1">
    <property type="entry name" value="PROTEIN TILLER ANGLE CONTROL 1"/>
    <property type="match status" value="1"/>
</dbReference>
<gene>
    <name evidence="5" type="ORF">Ahy_B06g081553</name>
</gene>
<evidence type="ECO:0000256" key="3">
    <source>
        <dbReference type="ARBA" id="ARBA00026138"/>
    </source>
</evidence>
<dbReference type="AlphaFoldDB" id="A0A444YLF3"/>
<evidence type="ECO:0000256" key="1">
    <source>
        <dbReference type="ARBA" id="ARBA00022604"/>
    </source>
</evidence>
<accession>A0A444YLF3</accession>
<dbReference type="PANTHER" id="PTHR38366">
    <property type="entry name" value="NAD-DEPENDENT PROTEIN DEACETYLASE HST1-LIKE PROTEIN"/>
    <property type="match status" value="1"/>
</dbReference>
<dbReference type="GO" id="GO:0001763">
    <property type="term" value="P:morphogenesis of a branching structure"/>
    <property type="evidence" value="ECO:0007669"/>
    <property type="project" value="InterPro"/>
</dbReference>
<comment type="caution">
    <text evidence="5">The sequence shown here is derived from an EMBL/GenBank/DDBJ whole genome shotgun (WGS) entry which is preliminary data.</text>
</comment>
<protein>
    <recommendedName>
        <fullName evidence="3">Protein TILLER ANGLE CONTROL 1</fullName>
    </recommendedName>
</protein>